<evidence type="ECO:0000313" key="2">
    <source>
        <dbReference type="EMBL" id="SNB84926.1"/>
    </source>
</evidence>
<dbReference type="EMBL" id="FXUV02000090">
    <property type="protein sequence ID" value="SNB84926.1"/>
    <property type="molecule type" value="Genomic_DNA"/>
</dbReference>
<accession>A0A238TEV3</accession>
<name>A0A238TEV3_9NEIS</name>
<sequence length="63" mass="6502">MGVFTLADLDVFSIGDVDFGGINGNAPFWRRNGAADLAVLVACGDEGITIQAACGATNLLHHL</sequence>
<proteinExistence type="predicted"/>
<evidence type="ECO:0000313" key="3">
    <source>
        <dbReference type="Proteomes" id="UP000215450"/>
    </source>
</evidence>
<reference evidence="2 3" key="2">
    <citation type="submission" date="2017-06" db="EMBL/GenBank/DDBJ databases">
        <authorList>
            <person name="Kim H.J."/>
            <person name="Triplett B.A."/>
        </authorList>
    </citation>
    <scope>NUCLEOTIDE SEQUENCE [LARGE SCALE GENOMIC DNA]</scope>
    <source>
        <strain evidence="2">Kingella_eburonensis</strain>
    </source>
</reference>
<reference evidence="1" key="1">
    <citation type="submission" date="2017-05" db="EMBL/GenBank/DDBJ databases">
        <authorList>
            <person name="Song R."/>
            <person name="Chenine A.L."/>
            <person name="Ruprecht R.M."/>
        </authorList>
    </citation>
    <scope>NUCLEOTIDE SEQUENCE</scope>
    <source>
        <strain evidence="1">Kingella_eburonensis</strain>
    </source>
</reference>
<gene>
    <name evidence="1" type="ORF">KEBURONENSIS_02128</name>
    <name evidence="2" type="ORF">KEBURONENSIS_02137</name>
</gene>
<dbReference type="AlphaFoldDB" id="A0A238TEV3"/>
<dbReference type="EMBL" id="FXUV01000087">
    <property type="protein sequence ID" value="SMQ13655.1"/>
    <property type="molecule type" value="Genomic_DNA"/>
</dbReference>
<keyword evidence="3" id="KW-1185">Reference proteome</keyword>
<dbReference type="Proteomes" id="UP000215450">
    <property type="component" value="Unassembled WGS sequence"/>
</dbReference>
<evidence type="ECO:0000313" key="1">
    <source>
        <dbReference type="EMBL" id="SMQ13655.1"/>
    </source>
</evidence>
<organism evidence="2 3">
    <name type="scientific">Kingella negevensis</name>
    <dbReference type="NCBI Taxonomy" id="1522312"/>
    <lineage>
        <taxon>Bacteria</taxon>
        <taxon>Pseudomonadati</taxon>
        <taxon>Pseudomonadota</taxon>
        <taxon>Betaproteobacteria</taxon>
        <taxon>Neisseriales</taxon>
        <taxon>Neisseriaceae</taxon>
        <taxon>Kingella</taxon>
    </lineage>
</organism>
<protein>
    <submittedName>
        <fullName evidence="2">Uncharacterized protein</fullName>
    </submittedName>
</protein>